<keyword evidence="10" id="KW-0418">Kinase</keyword>
<keyword evidence="17" id="KW-1185">Reference proteome</keyword>
<keyword evidence="8" id="KW-0808">Transferase</keyword>
<dbReference type="Gene3D" id="2.40.30.30">
    <property type="entry name" value="Riboflavin kinase-like"/>
    <property type="match status" value="1"/>
</dbReference>
<evidence type="ECO:0000313" key="16">
    <source>
        <dbReference type="EMBL" id="AEO69042.1"/>
    </source>
</evidence>
<dbReference type="GO" id="GO:0005524">
    <property type="term" value="F:ATP binding"/>
    <property type="evidence" value="ECO:0007669"/>
    <property type="project" value="UniProtKB-KW"/>
</dbReference>
<evidence type="ECO:0000313" key="17">
    <source>
        <dbReference type="Proteomes" id="UP000008181"/>
    </source>
</evidence>
<comment type="pathway">
    <text evidence="2">Cofactor biosynthesis; FMN biosynthesis; FMN from riboflavin (ATP route): step 1/1.</text>
</comment>
<evidence type="ECO:0000256" key="6">
    <source>
        <dbReference type="ARBA" id="ARBA00022630"/>
    </source>
</evidence>
<feature type="compositionally biased region" description="Polar residues" evidence="14">
    <location>
        <begin position="488"/>
        <end position="508"/>
    </location>
</feature>
<evidence type="ECO:0000256" key="10">
    <source>
        <dbReference type="ARBA" id="ARBA00022777"/>
    </source>
</evidence>
<dbReference type="PANTHER" id="PTHR22749">
    <property type="entry name" value="RIBOFLAVIN KINASE/FMN ADENYLYLTRANSFERASE"/>
    <property type="match status" value="1"/>
</dbReference>
<evidence type="ECO:0000256" key="4">
    <source>
        <dbReference type="ARBA" id="ARBA00012105"/>
    </source>
</evidence>
<name>G2RB71_THETT</name>
<evidence type="ECO:0000256" key="8">
    <source>
        <dbReference type="ARBA" id="ARBA00022679"/>
    </source>
</evidence>
<comment type="catalytic activity">
    <reaction evidence="13">
        <text>riboflavin + ATP = FMN + ADP + H(+)</text>
        <dbReference type="Rhea" id="RHEA:14357"/>
        <dbReference type="ChEBI" id="CHEBI:15378"/>
        <dbReference type="ChEBI" id="CHEBI:30616"/>
        <dbReference type="ChEBI" id="CHEBI:57986"/>
        <dbReference type="ChEBI" id="CHEBI:58210"/>
        <dbReference type="ChEBI" id="CHEBI:456216"/>
        <dbReference type="EC" id="2.7.1.26"/>
    </reaction>
</comment>
<dbReference type="SMART" id="SM00904">
    <property type="entry name" value="Flavokinase"/>
    <property type="match status" value="1"/>
</dbReference>
<dbReference type="GO" id="GO:0009231">
    <property type="term" value="P:riboflavin biosynthetic process"/>
    <property type="evidence" value="ECO:0007669"/>
    <property type="project" value="InterPro"/>
</dbReference>
<feature type="compositionally biased region" description="Low complexity" evidence="14">
    <location>
        <begin position="20"/>
        <end position="29"/>
    </location>
</feature>
<keyword evidence="11" id="KW-0067">ATP-binding</keyword>
<dbReference type="InterPro" id="IPR023465">
    <property type="entry name" value="Riboflavin_kinase_dom_sf"/>
</dbReference>
<dbReference type="EC" id="2.7.1.26" evidence="4"/>
<dbReference type="OrthoDB" id="276388at2759"/>
<dbReference type="GO" id="GO:0008531">
    <property type="term" value="F:riboflavin kinase activity"/>
    <property type="evidence" value="ECO:0007669"/>
    <property type="project" value="UniProtKB-EC"/>
</dbReference>
<dbReference type="KEGG" id="ttt:THITE_2119039"/>
<evidence type="ECO:0000256" key="5">
    <source>
        <dbReference type="ARBA" id="ARBA00017394"/>
    </source>
</evidence>
<evidence type="ECO:0000256" key="3">
    <source>
        <dbReference type="ARBA" id="ARBA00010108"/>
    </source>
</evidence>
<evidence type="ECO:0000256" key="9">
    <source>
        <dbReference type="ARBA" id="ARBA00022741"/>
    </source>
</evidence>
<dbReference type="GeneID" id="11524532"/>
<evidence type="ECO:0000256" key="11">
    <source>
        <dbReference type="ARBA" id="ARBA00022840"/>
    </source>
</evidence>
<dbReference type="PANTHER" id="PTHR22749:SF6">
    <property type="entry name" value="RIBOFLAVIN KINASE"/>
    <property type="match status" value="1"/>
</dbReference>
<accession>G2RB71</accession>
<dbReference type="SUPFAM" id="SSF82114">
    <property type="entry name" value="Riboflavin kinase-like"/>
    <property type="match status" value="1"/>
</dbReference>
<dbReference type="InterPro" id="IPR023468">
    <property type="entry name" value="Riboflavin_kinase"/>
</dbReference>
<dbReference type="HOGENOM" id="CLU_022880_0_0_1"/>
<sequence>MESPTTVPTLQIRRKPIATQSQSQQKPSSAAGPNPGPDPTPGRRQCDEKPPPLPERPGREKIGTRQPQIQTAVRPVSRGAEPSPLLAVPDHVLRPRTSLPELSHSAPDSTPQSPFNAVPASAAATFGPSASSSDGGKNFMQTVLSEARYFAGGLIPHPIESTKHYTILRHSPALIFYCGPATSLAITIFSSPDRPLPADRTLWLQQRGFSGDSGMKIKSFFNLTDDWLHVTPSTQVTADQVPAVTERAWQRDIAKATKKLLKEKGQKKAHIPRETHVVRIPEASEDGYFRLILCTGRDPPYAAEESSSRSKTLCTSPIFRIASTSSDSSIFRGASLSTLPLELGVYAASMVASSTVDPYIAPVRDPVQAAIDTVRPGFVAETVGGLVSDELSERSAERDEAFFAAHQAHVERALAADPEAIQPIGPDSGPEEPFPIKFQGKVVKGTGRSQAELGIPTANLSGVADEVRYRLNGIYFGWARVLPKSRSKSTPVSSAQQTASFPESNPSSEWHEAIITIAPSSPYARPSAAPTPFVAVHLLTTPPTPSPSPSPSSPSPPTPTTPTTPTFLGATLQALILGLLRQHPPPTATAQLQARLDAATRDACLTLASLARENWRPERAAEALRLRGRERSFGERVDDVTGWVERKAGTMHGKLPVHLLGVRRAGAEERDRIRGVGGFWVKRDVGG</sequence>
<dbReference type="UniPathway" id="UPA00276">
    <property type="reaction ID" value="UER00406"/>
</dbReference>
<dbReference type="Pfam" id="PF01687">
    <property type="entry name" value="Flavokinase"/>
    <property type="match status" value="1"/>
</dbReference>
<feature type="domain" description="Riboflavin kinase" evidence="15">
    <location>
        <begin position="435"/>
        <end position="611"/>
    </location>
</feature>
<comment type="similarity">
    <text evidence="3">Belongs to the flavokinase family.</text>
</comment>
<evidence type="ECO:0000259" key="15">
    <source>
        <dbReference type="SMART" id="SM00904"/>
    </source>
</evidence>
<dbReference type="STRING" id="578455.G2RB71"/>
<proteinExistence type="inferred from homology"/>
<reference evidence="16 17" key="1">
    <citation type="journal article" date="2011" name="Nat. Biotechnol.">
        <title>Comparative genomic analysis of the thermophilic biomass-degrading fungi Myceliophthora thermophila and Thielavia terrestris.</title>
        <authorList>
            <person name="Berka R.M."/>
            <person name="Grigoriev I.V."/>
            <person name="Otillar R."/>
            <person name="Salamov A."/>
            <person name="Grimwood J."/>
            <person name="Reid I."/>
            <person name="Ishmael N."/>
            <person name="John T."/>
            <person name="Darmond C."/>
            <person name="Moisan M.-C."/>
            <person name="Henrissat B."/>
            <person name="Coutinho P.M."/>
            <person name="Lombard V."/>
            <person name="Natvig D.O."/>
            <person name="Lindquist E."/>
            <person name="Schmutz J."/>
            <person name="Lucas S."/>
            <person name="Harris P."/>
            <person name="Powlowski J."/>
            <person name="Bellemare A."/>
            <person name="Taylor D."/>
            <person name="Butler G."/>
            <person name="de Vries R.P."/>
            <person name="Allijn I.E."/>
            <person name="van den Brink J."/>
            <person name="Ushinsky S."/>
            <person name="Storms R."/>
            <person name="Powell A.J."/>
            <person name="Paulsen I.T."/>
            <person name="Elbourne L.D.H."/>
            <person name="Baker S.E."/>
            <person name="Magnuson J."/>
            <person name="LaBoissiere S."/>
            <person name="Clutterbuck A.J."/>
            <person name="Martinez D."/>
            <person name="Wogulis M."/>
            <person name="de Leon A.L."/>
            <person name="Rey M.W."/>
            <person name="Tsang A."/>
        </authorList>
    </citation>
    <scope>NUCLEOTIDE SEQUENCE [LARGE SCALE GENOMIC DNA]</scope>
    <source>
        <strain evidence="17">ATCC 38088 / NRRL 8126</strain>
    </source>
</reference>
<feature type="compositionally biased region" description="Polar residues" evidence="14">
    <location>
        <begin position="106"/>
        <end position="115"/>
    </location>
</feature>
<evidence type="ECO:0000256" key="7">
    <source>
        <dbReference type="ARBA" id="ARBA00022643"/>
    </source>
</evidence>
<dbReference type="eggNOG" id="KOG3110">
    <property type="taxonomic scope" value="Eukaryota"/>
</dbReference>
<comment type="function">
    <text evidence="1">Catalyzes the phosphorylation of riboflavin (vitamin B2) to form flavin mononucleotide (FMN) coenzyme.</text>
</comment>
<keyword evidence="7" id="KW-0288">FMN</keyword>
<dbReference type="Proteomes" id="UP000008181">
    <property type="component" value="Chromosome 4"/>
</dbReference>
<evidence type="ECO:0000256" key="1">
    <source>
        <dbReference type="ARBA" id="ARBA00003572"/>
    </source>
</evidence>
<evidence type="ECO:0000256" key="12">
    <source>
        <dbReference type="ARBA" id="ARBA00029960"/>
    </source>
</evidence>
<protein>
    <recommendedName>
        <fullName evidence="5">Riboflavin kinase</fullName>
        <ecNumber evidence="4">2.7.1.26</ecNumber>
    </recommendedName>
    <alternativeName>
        <fullName evidence="12">Flavin mononucleotide kinase 1</fullName>
    </alternativeName>
</protein>
<dbReference type="GO" id="GO:0009398">
    <property type="term" value="P:FMN biosynthetic process"/>
    <property type="evidence" value="ECO:0007669"/>
    <property type="project" value="UniProtKB-UniPathway"/>
</dbReference>
<gene>
    <name evidence="16" type="ORF">THITE_2119039</name>
</gene>
<dbReference type="InterPro" id="IPR015865">
    <property type="entry name" value="Riboflavin_kinase_bac/euk"/>
</dbReference>
<evidence type="ECO:0000256" key="13">
    <source>
        <dbReference type="ARBA" id="ARBA00047880"/>
    </source>
</evidence>
<feature type="region of interest" description="Disordered" evidence="14">
    <location>
        <begin position="1"/>
        <end position="119"/>
    </location>
</feature>
<feature type="region of interest" description="Disordered" evidence="14">
    <location>
        <begin position="537"/>
        <end position="566"/>
    </location>
</feature>
<feature type="region of interest" description="Disordered" evidence="14">
    <location>
        <begin position="486"/>
        <end position="508"/>
    </location>
</feature>
<dbReference type="EMBL" id="CP003012">
    <property type="protein sequence ID" value="AEO69042.1"/>
    <property type="molecule type" value="Genomic_DNA"/>
</dbReference>
<organism evidence="16 17">
    <name type="scientific">Thermothielavioides terrestris (strain ATCC 38088 / NRRL 8126)</name>
    <name type="common">Thielavia terrestris</name>
    <dbReference type="NCBI Taxonomy" id="578455"/>
    <lineage>
        <taxon>Eukaryota</taxon>
        <taxon>Fungi</taxon>
        <taxon>Dikarya</taxon>
        <taxon>Ascomycota</taxon>
        <taxon>Pezizomycotina</taxon>
        <taxon>Sordariomycetes</taxon>
        <taxon>Sordariomycetidae</taxon>
        <taxon>Sordariales</taxon>
        <taxon>Chaetomiaceae</taxon>
        <taxon>Thermothielavioides</taxon>
        <taxon>Thermothielavioides terrestris</taxon>
    </lineage>
</organism>
<dbReference type="AlphaFoldDB" id="G2RB71"/>
<keyword evidence="9" id="KW-0547">Nucleotide-binding</keyword>
<keyword evidence="6" id="KW-0285">Flavoprotein</keyword>
<dbReference type="RefSeq" id="XP_003655378.1">
    <property type="nucleotide sequence ID" value="XM_003655330.1"/>
</dbReference>
<dbReference type="GO" id="GO:0005739">
    <property type="term" value="C:mitochondrion"/>
    <property type="evidence" value="ECO:0007669"/>
    <property type="project" value="TreeGrafter"/>
</dbReference>
<feature type="compositionally biased region" description="Basic and acidic residues" evidence="14">
    <location>
        <begin position="44"/>
        <end position="63"/>
    </location>
</feature>
<feature type="compositionally biased region" description="Pro residues" evidence="14">
    <location>
        <begin position="542"/>
        <end position="562"/>
    </location>
</feature>
<evidence type="ECO:0000256" key="14">
    <source>
        <dbReference type="SAM" id="MobiDB-lite"/>
    </source>
</evidence>
<evidence type="ECO:0000256" key="2">
    <source>
        <dbReference type="ARBA" id="ARBA00005201"/>
    </source>
</evidence>